<name>A0A848E6E5_9PROT</name>
<dbReference type="Pfam" id="PF00534">
    <property type="entry name" value="Glycos_transf_1"/>
    <property type="match status" value="1"/>
</dbReference>
<protein>
    <submittedName>
        <fullName evidence="5">Glycosyltransferase family 4 protein</fullName>
    </submittedName>
</protein>
<dbReference type="PANTHER" id="PTHR12526:SF510">
    <property type="entry name" value="D-INOSITOL 3-PHOSPHATE GLYCOSYLTRANSFERASE"/>
    <property type="match status" value="1"/>
</dbReference>
<evidence type="ECO:0000313" key="6">
    <source>
        <dbReference type="Proteomes" id="UP000548582"/>
    </source>
</evidence>
<feature type="domain" description="Glycosyltransferase subfamily 4-like N-terminal" evidence="4">
    <location>
        <begin position="20"/>
        <end position="173"/>
    </location>
</feature>
<dbReference type="SUPFAM" id="SSF53756">
    <property type="entry name" value="UDP-Glycosyltransferase/glycogen phosphorylase"/>
    <property type="match status" value="1"/>
</dbReference>
<evidence type="ECO:0000256" key="2">
    <source>
        <dbReference type="ARBA" id="ARBA00022679"/>
    </source>
</evidence>
<accession>A0A848E6E5</accession>
<dbReference type="Pfam" id="PF13439">
    <property type="entry name" value="Glyco_transf_4"/>
    <property type="match status" value="1"/>
</dbReference>
<evidence type="ECO:0000256" key="1">
    <source>
        <dbReference type="ARBA" id="ARBA00022676"/>
    </source>
</evidence>
<organism evidence="5 6">
    <name type="scientific">Neoroseomonas marina</name>
    <dbReference type="NCBI Taxonomy" id="1232220"/>
    <lineage>
        <taxon>Bacteria</taxon>
        <taxon>Pseudomonadati</taxon>
        <taxon>Pseudomonadota</taxon>
        <taxon>Alphaproteobacteria</taxon>
        <taxon>Acetobacterales</taxon>
        <taxon>Acetobacteraceae</taxon>
        <taxon>Neoroseomonas</taxon>
    </lineage>
</organism>
<dbReference type="CDD" id="cd03819">
    <property type="entry name" value="GT4_WavL-like"/>
    <property type="match status" value="1"/>
</dbReference>
<keyword evidence="1" id="KW-0328">Glycosyltransferase</keyword>
<dbReference type="Proteomes" id="UP000548582">
    <property type="component" value="Unassembled WGS sequence"/>
</dbReference>
<evidence type="ECO:0000313" key="5">
    <source>
        <dbReference type="EMBL" id="NMJ39984.1"/>
    </source>
</evidence>
<dbReference type="GO" id="GO:0016757">
    <property type="term" value="F:glycosyltransferase activity"/>
    <property type="evidence" value="ECO:0007669"/>
    <property type="project" value="UniProtKB-KW"/>
</dbReference>
<dbReference type="RefSeq" id="WP_170052282.1">
    <property type="nucleotide sequence ID" value="NZ_JABBKX010000001.1"/>
</dbReference>
<dbReference type="PANTHER" id="PTHR12526">
    <property type="entry name" value="GLYCOSYLTRANSFERASE"/>
    <property type="match status" value="1"/>
</dbReference>
<keyword evidence="6" id="KW-1185">Reference proteome</keyword>
<proteinExistence type="predicted"/>
<dbReference type="Gene3D" id="3.40.50.2000">
    <property type="entry name" value="Glycogen Phosphorylase B"/>
    <property type="match status" value="2"/>
</dbReference>
<dbReference type="InterPro" id="IPR028098">
    <property type="entry name" value="Glyco_trans_4-like_N"/>
</dbReference>
<feature type="domain" description="Glycosyl transferase family 1" evidence="3">
    <location>
        <begin position="189"/>
        <end position="354"/>
    </location>
</feature>
<reference evidence="5 6" key="1">
    <citation type="submission" date="2020-03" db="EMBL/GenBank/DDBJ databases">
        <authorList>
            <person name="Sun Q."/>
        </authorList>
    </citation>
    <scope>NUCLEOTIDE SEQUENCE [LARGE SCALE GENOMIC DNA]</scope>
    <source>
        <strain evidence="5 6">JC162</strain>
    </source>
</reference>
<dbReference type="EMBL" id="JABBKX010000001">
    <property type="protein sequence ID" value="NMJ39984.1"/>
    <property type="molecule type" value="Genomic_DNA"/>
</dbReference>
<evidence type="ECO:0000259" key="3">
    <source>
        <dbReference type="Pfam" id="PF00534"/>
    </source>
</evidence>
<gene>
    <name evidence="5" type="ORF">GWK16_01940</name>
</gene>
<evidence type="ECO:0000259" key="4">
    <source>
        <dbReference type="Pfam" id="PF13439"/>
    </source>
</evidence>
<comment type="caution">
    <text evidence="5">The sequence shown here is derived from an EMBL/GenBank/DDBJ whole genome shotgun (WGS) entry which is preliminary data.</text>
</comment>
<keyword evidence="2 5" id="KW-0808">Transferase</keyword>
<dbReference type="InterPro" id="IPR001296">
    <property type="entry name" value="Glyco_trans_1"/>
</dbReference>
<sequence length="378" mass="39851">MNTPPAPPAVLQVLPSLVSGGVERGTLEIAEALIAAGFRAFVASAGGQMVAPLEALGARHVTLPLDTKSPAGIWRNAGALAELVRAEGIGILHARSRAPAWSALIAARRTGARFVTTYHGTYNEGFPGKRLYNSVMARGDRVIAISEFIAGIVRDRHHVPADRLRVILRGIDERLFDPARVSADRVAALRAAWAVPQDRPVVMLPGRITRWKGQGVLVEAMARLPGDAVALLVGDSGAKAGFREELEARIATLGLRDRVRLVGHGADMPAALLLADVMVHASTDAEAFGRTVIEAQAMERVVVASDLGGPRETVEDGVTGFRVPPGDPAALAAALTRVLAMPADERAAMGARARAAVLARCTTARMAAATLAVYRELL</sequence>
<dbReference type="AlphaFoldDB" id="A0A848E6E5"/>